<reference evidence="1" key="1">
    <citation type="submission" date="2018-05" db="EMBL/GenBank/DDBJ databases">
        <authorList>
            <person name="Lanie J.A."/>
            <person name="Ng W.-L."/>
            <person name="Kazmierczak K.M."/>
            <person name="Andrzejewski T.M."/>
            <person name="Davidsen T.M."/>
            <person name="Wayne K.J."/>
            <person name="Tettelin H."/>
            <person name="Glass J.I."/>
            <person name="Rusch D."/>
            <person name="Podicherti R."/>
            <person name="Tsui H.-C.T."/>
            <person name="Winkler M.E."/>
        </authorList>
    </citation>
    <scope>NUCLEOTIDE SEQUENCE</scope>
</reference>
<dbReference type="EMBL" id="UINC01217029">
    <property type="protein sequence ID" value="SVE43445.1"/>
    <property type="molecule type" value="Genomic_DNA"/>
</dbReference>
<evidence type="ECO:0000313" key="1">
    <source>
        <dbReference type="EMBL" id="SVE43445.1"/>
    </source>
</evidence>
<protein>
    <submittedName>
        <fullName evidence="1">Uncharacterized protein</fullName>
    </submittedName>
</protein>
<proteinExistence type="predicted"/>
<accession>A0A383DGS3</accession>
<gene>
    <name evidence="1" type="ORF">METZ01_LOCUS496299</name>
</gene>
<dbReference type="AlphaFoldDB" id="A0A383DGS3"/>
<name>A0A383DGS3_9ZZZZ</name>
<sequence>MSEEKKVIHEVKLDKPIIKLLWVFSVVLLLNALPKDVLIPEAFADLSSNPTITLLLGEAQGDARDYPDGRLYQGGIGIDN</sequence>
<organism evidence="1">
    <name type="scientific">marine metagenome</name>
    <dbReference type="NCBI Taxonomy" id="408172"/>
    <lineage>
        <taxon>unclassified sequences</taxon>
        <taxon>metagenomes</taxon>
        <taxon>ecological metagenomes</taxon>
    </lineage>
</organism>